<keyword evidence="1" id="KW-1185">Reference proteome</keyword>
<sequence>MYNLMKKNFKEGVLCELMEDVIESNNETLKLQADVHINNLRAACGYKTGTEFGKMLRSTAKAIIEGLQNIKNGNPGCFEKFEASKTDAKLKIKAFSNSRDILVGQNEGDSENSGGKNKLFESETLKAKRSEEFPLFTFFVEMS</sequence>
<dbReference type="AlphaFoldDB" id="A0A914QE48"/>
<organism evidence="1 2">
    <name type="scientific">Panagrolaimus davidi</name>
    <dbReference type="NCBI Taxonomy" id="227884"/>
    <lineage>
        <taxon>Eukaryota</taxon>
        <taxon>Metazoa</taxon>
        <taxon>Ecdysozoa</taxon>
        <taxon>Nematoda</taxon>
        <taxon>Chromadorea</taxon>
        <taxon>Rhabditida</taxon>
        <taxon>Tylenchina</taxon>
        <taxon>Panagrolaimomorpha</taxon>
        <taxon>Panagrolaimoidea</taxon>
        <taxon>Panagrolaimidae</taxon>
        <taxon>Panagrolaimus</taxon>
    </lineage>
</organism>
<reference evidence="2" key="1">
    <citation type="submission" date="2022-11" db="UniProtKB">
        <authorList>
            <consortium name="WormBaseParasite"/>
        </authorList>
    </citation>
    <scope>IDENTIFICATION</scope>
</reference>
<evidence type="ECO:0000313" key="2">
    <source>
        <dbReference type="WBParaSite" id="PDA_v2.g25466.t1"/>
    </source>
</evidence>
<protein>
    <submittedName>
        <fullName evidence="2">Uncharacterized protein</fullName>
    </submittedName>
</protein>
<evidence type="ECO:0000313" key="1">
    <source>
        <dbReference type="Proteomes" id="UP000887578"/>
    </source>
</evidence>
<dbReference type="WBParaSite" id="PDA_v2.g25466.t1">
    <property type="protein sequence ID" value="PDA_v2.g25466.t1"/>
    <property type="gene ID" value="PDA_v2.g25466"/>
</dbReference>
<name>A0A914QE48_9BILA</name>
<dbReference type="Proteomes" id="UP000887578">
    <property type="component" value="Unplaced"/>
</dbReference>
<proteinExistence type="predicted"/>
<accession>A0A914QE48</accession>